<organism evidence="3 4">
    <name type="scientific">Acinetobacter kookii</name>
    <dbReference type="NCBI Taxonomy" id="1226327"/>
    <lineage>
        <taxon>Bacteria</taxon>
        <taxon>Pseudomonadati</taxon>
        <taxon>Pseudomonadota</taxon>
        <taxon>Gammaproteobacteria</taxon>
        <taxon>Moraxellales</taxon>
        <taxon>Moraxellaceae</taxon>
        <taxon>Acinetobacter</taxon>
    </lineage>
</organism>
<accession>A0A1G6HT48</accession>
<dbReference type="Pfam" id="PF09917">
    <property type="entry name" value="DUF2147"/>
    <property type="match status" value="1"/>
</dbReference>
<dbReference type="EMBL" id="FMYO01000002">
    <property type="protein sequence ID" value="SDB97328.1"/>
    <property type="molecule type" value="Genomic_DNA"/>
</dbReference>
<keyword evidence="4" id="KW-1185">Reference proteome</keyword>
<dbReference type="PANTHER" id="PTHR36919">
    <property type="entry name" value="BLR1215 PROTEIN"/>
    <property type="match status" value="1"/>
</dbReference>
<dbReference type="Gene3D" id="2.40.128.520">
    <property type="match status" value="1"/>
</dbReference>
<feature type="chain" id="PRO_5017436660" description="DUF2147 domain-containing protein" evidence="1">
    <location>
        <begin position="21"/>
        <end position="151"/>
    </location>
</feature>
<proteinExistence type="predicted"/>
<dbReference type="InterPro" id="IPR019223">
    <property type="entry name" value="DUF2147"/>
</dbReference>
<dbReference type="OrthoDB" id="9814399at2"/>
<dbReference type="PANTHER" id="PTHR36919:SF3">
    <property type="entry name" value="BLL5882 PROTEIN"/>
    <property type="match status" value="1"/>
</dbReference>
<gene>
    <name evidence="3" type="ORF">SAMN05421732_102195</name>
</gene>
<dbReference type="Proteomes" id="UP000243468">
    <property type="component" value="Unassembled WGS sequence"/>
</dbReference>
<name>A0A1G6HT48_9GAMM</name>
<feature type="domain" description="DUF2147" evidence="2">
    <location>
        <begin position="27"/>
        <end position="149"/>
    </location>
</feature>
<evidence type="ECO:0000256" key="1">
    <source>
        <dbReference type="SAM" id="SignalP"/>
    </source>
</evidence>
<evidence type="ECO:0000313" key="4">
    <source>
        <dbReference type="Proteomes" id="UP000243468"/>
    </source>
</evidence>
<keyword evidence="1" id="KW-0732">Signal</keyword>
<reference evidence="4" key="1">
    <citation type="submission" date="2016-09" db="EMBL/GenBank/DDBJ databases">
        <authorList>
            <person name="Varghese N."/>
            <person name="Submissions S."/>
        </authorList>
    </citation>
    <scope>NUCLEOTIDE SEQUENCE [LARGE SCALE GENOMIC DNA]</scope>
    <source>
        <strain evidence="4">ANC 4667</strain>
    </source>
</reference>
<feature type="signal peptide" evidence="1">
    <location>
        <begin position="1"/>
        <end position="20"/>
    </location>
</feature>
<sequence>MNTKIMLSLLLLLTCPFIHAKALDLVGTWKAIDDKTGYARADVLITKKENGGYLGTIIQVHAIPNRTAIDHCEKCKGALKNAPLIGLPILSGFRQNPKKTDEFIDGQVLDPLSGHVYQGKGRLNTRGNVLTLRGFIGASLLGRTVSWIRVD</sequence>
<dbReference type="AlphaFoldDB" id="A0A1G6HT48"/>
<evidence type="ECO:0000313" key="3">
    <source>
        <dbReference type="EMBL" id="SDB97328.1"/>
    </source>
</evidence>
<evidence type="ECO:0000259" key="2">
    <source>
        <dbReference type="Pfam" id="PF09917"/>
    </source>
</evidence>
<protein>
    <recommendedName>
        <fullName evidence="2">DUF2147 domain-containing protein</fullName>
    </recommendedName>
</protein>